<evidence type="ECO:0008006" key="3">
    <source>
        <dbReference type="Google" id="ProtNLM"/>
    </source>
</evidence>
<evidence type="ECO:0000313" key="2">
    <source>
        <dbReference type="Proteomes" id="UP000027586"/>
    </source>
</evidence>
<dbReference type="Gene3D" id="3.30.720.50">
    <property type="match status" value="1"/>
</dbReference>
<name>A0A068RW32_9FUNG</name>
<dbReference type="Proteomes" id="UP000027586">
    <property type="component" value="Unassembled WGS sequence"/>
</dbReference>
<keyword evidence="2" id="KW-1185">Reference proteome</keyword>
<gene>
    <name evidence="1" type="ORF">LCOR_05223.1</name>
</gene>
<sequence>MPVQWVYQAGTNWVPFDPQANASIESIWRSGTAAQVYVASMQGVVLVNGPGLYAQRCYTRIPIARTGS</sequence>
<evidence type="ECO:0000313" key="1">
    <source>
        <dbReference type="EMBL" id="CDH53920.1"/>
    </source>
</evidence>
<accession>A0A068RW32</accession>
<dbReference type="EMBL" id="CBTN010000020">
    <property type="protein sequence ID" value="CDH53920.1"/>
    <property type="molecule type" value="Genomic_DNA"/>
</dbReference>
<dbReference type="OrthoDB" id="2202457at2759"/>
<dbReference type="InterPro" id="IPR037197">
    <property type="entry name" value="WWE_dom_sf"/>
</dbReference>
<dbReference type="AlphaFoldDB" id="A0A068RW32"/>
<organism evidence="1 2">
    <name type="scientific">Lichtheimia corymbifera JMRC:FSU:9682</name>
    <dbReference type="NCBI Taxonomy" id="1263082"/>
    <lineage>
        <taxon>Eukaryota</taxon>
        <taxon>Fungi</taxon>
        <taxon>Fungi incertae sedis</taxon>
        <taxon>Mucoromycota</taxon>
        <taxon>Mucoromycotina</taxon>
        <taxon>Mucoromycetes</taxon>
        <taxon>Mucorales</taxon>
        <taxon>Lichtheimiaceae</taxon>
        <taxon>Lichtheimia</taxon>
    </lineage>
</organism>
<dbReference type="SUPFAM" id="SSF117839">
    <property type="entry name" value="WWE domain"/>
    <property type="match status" value="1"/>
</dbReference>
<proteinExistence type="predicted"/>
<comment type="caution">
    <text evidence="1">The sequence shown here is derived from an EMBL/GenBank/DDBJ whole genome shotgun (WGS) entry which is preliminary data.</text>
</comment>
<protein>
    <recommendedName>
        <fullName evidence="3">WWE domain-containing protein</fullName>
    </recommendedName>
</protein>
<dbReference type="VEuPathDB" id="FungiDB:LCOR_05223.1"/>
<reference evidence="1" key="1">
    <citation type="submission" date="2013-08" db="EMBL/GenBank/DDBJ databases">
        <title>Gene expansion shapes genome architecture in the human pathogen Lichtheimia corymbifera: an evolutionary genomics analysis in the ancient terrestrial Mucorales (Mucoromycotina).</title>
        <authorList>
            <person name="Schwartze V.U."/>
            <person name="Winter S."/>
            <person name="Shelest E."/>
            <person name="Marcet-Houben M."/>
            <person name="Horn F."/>
            <person name="Wehner S."/>
            <person name="Hoffmann K."/>
            <person name="Riege K."/>
            <person name="Sammeth M."/>
            <person name="Nowrousian M."/>
            <person name="Valiante V."/>
            <person name="Linde J."/>
            <person name="Jacobsen I.D."/>
            <person name="Marz M."/>
            <person name="Brakhage A.A."/>
            <person name="Gabaldon T."/>
            <person name="Bocker S."/>
            <person name="Voigt K."/>
        </authorList>
    </citation>
    <scope>NUCLEOTIDE SEQUENCE [LARGE SCALE GENOMIC DNA]</scope>
    <source>
        <strain evidence="1">FSU 9682</strain>
    </source>
</reference>